<sequence>MKRDCSLVILFGVGVVIFGGVVNVNGDDASDKTTCVLKSKQMLKSVMKSFSTCNKEMGMMNKTAQEYHDSLGCIIKCVMKKFEVLDKDDLITEAMVKDHVEKRIPQSQQKHAHEGLMKCVKLHDDLDPKDPKCKVYQKLGNCMQDALTDLCGVMPLI</sequence>
<reference evidence="1 2" key="1">
    <citation type="submission" date="2015-12" db="EMBL/GenBank/DDBJ databases">
        <title>The genome of Folsomia candida.</title>
        <authorList>
            <person name="Faddeeva A."/>
            <person name="Derks M.F."/>
            <person name="Anvar Y."/>
            <person name="Smit S."/>
            <person name="Van Straalen N."/>
            <person name="Roelofs D."/>
        </authorList>
    </citation>
    <scope>NUCLEOTIDE SEQUENCE [LARGE SCALE GENOMIC DNA]</scope>
    <source>
        <strain evidence="1 2">VU population</strain>
        <tissue evidence="1">Whole body</tissue>
    </source>
</reference>
<proteinExistence type="predicted"/>
<comment type="caution">
    <text evidence="1">The sequence shown here is derived from an EMBL/GenBank/DDBJ whole genome shotgun (WGS) entry which is preliminary data.</text>
</comment>
<evidence type="ECO:0000313" key="2">
    <source>
        <dbReference type="Proteomes" id="UP000198287"/>
    </source>
</evidence>
<name>A0A226F0L4_FOLCA</name>
<dbReference type="EMBL" id="LNIX01000001">
    <property type="protein sequence ID" value="OXA62476.1"/>
    <property type="molecule type" value="Genomic_DNA"/>
</dbReference>
<dbReference type="GO" id="GO:0005549">
    <property type="term" value="F:odorant binding"/>
    <property type="evidence" value="ECO:0007669"/>
    <property type="project" value="InterPro"/>
</dbReference>
<gene>
    <name evidence="1" type="ORF">Fcan01_03031</name>
</gene>
<dbReference type="Pfam" id="PF01395">
    <property type="entry name" value="PBP_GOBP"/>
    <property type="match status" value="1"/>
</dbReference>
<dbReference type="Proteomes" id="UP000198287">
    <property type="component" value="Unassembled WGS sequence"/>
</dbReference>
<dbReference type="InterPro" id="IPR006170">
    <property type="entry name" value="PBP/GOBP"/>
</dbReference>
<dbReference type="SUPFAM" id="SSF47565">
    <property type="entry name" value="Insect pheromone/odorant-binding proteins"/>
    <property type="match status" value="1"/>
</dbReference>
<evidence type="ECO:0000313" key="1">
    <source>
        <dbReference type="EMBL" id="OXA62476.1"/>
    </source>
</evidence>
<organism evidence="1 2">
    <name type="scientific">Folsomia candida</name>
    <name type="common">Springtail</name>
    <dbReference type="NCBI Taxonomy" id="158441"/>
    <lineage>
        <taxon>Eukaryota</taxon>
        <taxon>Metazoa</taxon>
        <taxon>Ecdysozoa</taxon>
        <taxon>Arthropoda</taxon>
        <taxon>Hexapoda</taxon>
        <taxon>Collembola</taxon>
        <taxon>Entomobryomorpha</taxon>
        <taxon>Isotomoidea</taxon>
        <taxon>Isotomidae</taxon>
        <taxon>Proisotominae</taxon>
        <taxon>Folsomia</taxon>
    </lineage>
</organism>
<dbReference type="OMA" id="PAHEILM"/>
<accession>A0A226F0L4</accession>
<keyword evidence="2" id="KW-1185">Reference proteome</keyword>
<dbReference type="AlphaFoldDB" id="A0A226F0L4"/>
<protein>
    <submittedName>
        <fullName evidence="1">Uncharacterized protein</fullName>
    </submittedName>
</protein>
<dbReference type="InterPro" id="IPR036728">
    <property type="entry name" value="PBP_GOBP_sf"/>
</dbReference>
<dbReference type="Gene3D" id="1.10.238.20">
    <property type="entry name" value="Pheromone/general odorant binding protein domain"/>
    <property type="match status" value="1"/>
</dbReference>
<dbReference type="OrthoDB" id="10546069at2759"/>